<dbReference type="SUPFAM" id="SSF50978">
    <property type="entry name" value="WD40 repeat-like"/>
    <property type="match status" value="1"/>
</dbReference>
<evidence type="ECO:0000313" key="14">
    <source>
        <dbReference type="Proteomes" id="UP000282613"/>
    </source>
</evidence>
<dbReference type="InterPro" id="IPR015943">
    <property type="entry name" value="WD40/YVTN_repeat-like_dom_sf"/>
</dbReference>
<dbReference type="PANTHER" id="PTHR12442">
    <property type="entry name" value="DYNEIN INTERMEDIATE CHAIN"/>
    <property type="match status" value="1"/>
</dbReference>
<dbReference type="Gene3D" id="2.130.10.10">
    <property type="entry name" value="YVTN repeat-like/Quinoprotein amine dehydrogenase"/>
    <property type="match status" value="2"/>
</dbReference>
<protein>
    <submittedName>
        <fullName evidence="15">WD_REPEATS_REGION domain-containing protein</fullName>
    </submittedName>
</protein>
<feature type="compositionally biased region" description="Basic and acidic residues" evidence="12">
    <location>
        <begin position="605"/>
        <end position="622"/>
    </location>
</feature>
<keyword evidence="8" id="KW-0969">Cilium</keyword>
<comment type="similarity">
    <text evidence="2">Belongs to the dynein intermediate chain family.</text>
</comment>
<evidence type="ECO:0000256" key="8">
    <source>
        <dbReference type="ARBA" id="ARBA00023069"/>
    </source>
</evidence>
<dbReference type="GO" id="GO:0045504">
    <property type="term" value="F:dynein heavy chain binding"/>
    <property type="evidence" value="ECO:0007669"/>
    <property type="project" value="TreeGrafter"/>
</dbReference>
<keyword evidence="11" id="KW-0966">Cell projection</keyword>
<evidence type="ECO:0000256" key="2">
    <source>
        <dbReference type="ARBA" id="ARBA00011059"/>
    </source>
</evidence>
<feature type="compositionally biased region" description="Acidic residues" evidence="12">
    <location>
        <begin position="654"/>
        <end position="678"/>
    </location>
</feature>
<evidence type="ECO:0000313" key="13">
    <source>
        <dbReference type="EMBL" id="VDK33781.1"/>
    </source>
</evidence>
<dbReference type="EMBL" id="UYRS01018362">
    <property type="protein sequence ID" value="VDK33781.1"/>
    <property type="molecule type" value="Genomic_DNA"/>
</dbReference>
<evidence type="ECO:0000256" key="7">
    <source>
        <dbReference type="ARBA" id="ARBA00023017"/>
    </source>
</evidence>
<keyword evidence="6" id="KW-0677">Repeat</keyword>
<dbReference type="SMART" id="SM00320">
    <property type="entry name" value="WD40"/>
    <property type="match status" value="5"/>
</dbReference>
<dbReference type="GO" id="GO:0005874">
    <property type="term" value="C:microtubule"/>
    <property type="evidence" value="ECO:0007669"/>
    <property type="project" value="UniProtKB-KW"/>
</dbReference>
<dbReference type="GO" id="GO:0036158">
    <property type="term" value="P:outer dynein arm assembly"/>
    <property type="evidence" value="ECO:0007669"/>
    <property type="project" value="TreeGrafter"/>
</dbReference>
<gene>
    <name evidence="13" type="ORF">TASK_LOCUS4653</name>
</gene>
<evidence type="ECO:0000256" key="11">
    <source>
        <dbReference type="ARBA" id="ARBA00023273"/>
    </source>
</evidence>
<feature type="region of interest" description="Disordered" evidence="12">
    <location>
        <begin position="520"/>
        <end position="705"/>
    </location>
</feature>
<dbReference type="GO" id="GO:0003341">
    <property type="term" value="P:cilium movement"/>
    <property type="evidence" value="ECO:0007669"/>
    <property type="project" value="TreeGrafter"/>
</dbReference>
<accession>A0A0R3W3W4</accession>
<comment type="subcellular location">
    <subcellularLocation>
        <location evidence="1">Cytoplasm</location>
        <location evidence="1">Cytoskeleton</location>
        <location evidence="1">Cilium axoneme</location>
    </subcellularLocation>
</comment>
<dbReference type="AlphaFoldDB" id="A0A0R3W3W4"/>
<feature type="compositionally biased region" description="Acidic residues" evidence="12">
    <location>
        <begin position="629"/>
        <end position="642"/>
    </location>
</feature>
<keyword evidence="14" id="KW-1185">Reference proteome</keyword>
<sequence length="705" mass="78985">MNIRYVYTRKRADFGKQCNFSDRASEIHADIPANPEFAGKFILRNPVSRGIQHTSEMSEHEVNTERVLSEVRGINHTEGGWPKDVNYNEPEQVQRYRKKIEKDELYTVTLHALANSVEHCIKQNNALNIYEEYFNDIENDASEEPPSAKIVNVFRDINEIKRTAAYVSWFPEGPTKIAVAYSNIGFLENSADTSMDSYIWDFSNPNRPDLVLSPPSSLVCVEFNPKDTHSLVGGCHNGQLCLWDRRKGSLPVEVSPVENSHRDPAWQAIWIQSKTGTEFFSTSTDGQVLWWDVRKMNEPTEILYLDPTKNQDLNCSIGAYALEYEPTIPTKFMAGTEQGMIISCNRKGKSPAEKVAAVFPGHKGPVYALQRNPFFTKFFLSVGDWSARIWSEDMKDDPIMWTPYHESGATDGCWSSVRPALFFMTRLNGCLELWDYVFKQREPTLNIKISDESLHCVRVNEDGQLVAVGSHSGVTTILELSGGFTAAAKNEKATVGAMFERETHREKILETRAKELRVKERQRAMAEAAASGAQTASTQGSRLIEGSAENAEKEEKAEMADEETAGKKAEDREGGEEEEASAEELLSPEELLNKVEEEFFDMIEEERRKRERDNNERSERLESLNGAGDEGEEEEEEEDEAEAVATVTPTVTVDEQEGNEEGDANEDEEDEEGIEGDDLAVGATGGAEASNHANPEGSEVREIGG</sequence>
<evidence type="ECO:0000256" key="9">
    <source>
        <dbReference type="ARBA" id="ARBA00023175"/>
    </source>
</evidence>
<keyword evidence="4" id="KW-0853">WD repeat</keyword>
<evidence type="ECO:0000256" key="3">
    <source>
        <dbReference type="ARBA" id="ARBA00022490"/>
    </source>
</evidence>
<dbReference type="InterPro" id="IPR001680">
    <property type="entry name" value="WD40_rpt"/>
</dbReference>
<feature type="compositionally biased region" description="Basic and acidic residues" evidence="12">
    <location>
        <begin position="550"/>
        <end position="572"/>
    </location>
</feature>
<dbReference type="STRING" id="60517.A0A0R3W3W4"/>
<organism evidence="15">
    <name type="scientific">Taenia asiatica</name>
    <name type="common">Asian tapeworm</name>
    <dbReference type="NCBI Taxonomy" id="60517"/>
    <lineage>
        <taxon>Eukaryota</taxon>
        <taxon>Metazoa</taxon>
        <taxon>Spiralia</taxon>
        <taxon>Lophotrochozoa</taxon>
        <taxon>Platyhelminthes</taxon>
        <taxon>Cestoda</taxon>
        <taxon>Eucestoda</taxon>
        <taxon>Cyclophyllidea</taxon>
        <taxon>Taeniidae</taxon>
        <taxon>Taenia</taxon>
    </lineage>
</organism>
<keyword evidence="5" id="KW-0493">Microtubule</keyword>
<feature type="compositionally biased region" description="Low complexity" evidence="12">
    <location>
        <begin position="643"/>
        <end position="653"/>
    </location>
</feature>
<reference evidence="15" key="1">
    <citation type="submission" date="2017-02" db="UniProtKB">
        <authorList>
            <consortium name="WormBaseParasite"/>
        </authorList>
    </citation>
    <scope>IDENTIFICATION</scope>
</reference>
<reference evidence="13 14" key="2">
    <citation type="submission" date="2018-11" db="EMBL/GenBank/DDBJ databases">
        <authorList>
            <consortium name="Pathogen Informatics"/>
        </authorList>
    </citation>
    <scope>NUCLEOTIDE SEQUENCE [LARGE SCALE GENOMIC DNA]</scope>
</reference>
<evidence type="ECO:0000256" key="5">
    <source>
        <dbReference type="ARBA" id="ARBA00022701"/>
    </source>
</evidence>
<name>A0A0R3W3W4_TAEAS</name>
<dbReference type="GO" id="GO:0045503">
    <property type="term" value="F:dynein light chain binding"/>
    <property type="evidence" value="ECO:0007669"/>
    <property type="project" value="TreeGrafter"/>
</dbReference>
<feature type="compositionally biased region" description="Low complexity" evidence="12">
    <location>
        <begin position="525"/>
        <end position="549"/>
    </location>
</feature>
<dbReference type="OrthoDB" id="366230at2759"/>
<evidence type="ECO:0000313" key="15">
    <source>
        <dbReference type="WBParaSite" id="TASK_0000465201-mRNA-1"/>
    </source>
</evidence>
<keyword evidence="3" id="KW-0963">Cytoplasm</keyword>
<dbReference type="InterPro" id="IPR050687">
    <property type="entry name" value="Dynein_IC"/>
</dbReference>
<dbReference type="PANTHER" id="PTHR12442:SF7">
    <property type="entry name" value="DYNEIN AXONEMAL INTERMEDIATE CHAIN 2"/>
    <property type="match status" value="1"/>
</dbReference>
<dbReference type="InterPro" id="IPR036322">
    <property type="entry name" value="WD40_repeat_dom_sf"/>
</dbReference>
<evidence type="ECO:0000256" key="10">
    <source>
        <dbReference type="ARBA" id="ARBA00023212"/>
    </source>
</evidence>
<keyword evidence="9" id="KW-0505">Motor protein</keyword>
<keyword evidence="7" id="KW-0243">Dynein</keyword>
<evidence type="ECO:0000256" key="12">
    <source>
        <dbReference type="SAM" id="MobiDB-lite"/>
    </source>
</evidence>
<keyword evidence="10" id="KW-0206">Cytoskeleton</keyword>
<dbReference type="WBParaSite" id="TASK_0000465201-mRNA-1">
    <property type="protein sequence ID" value="TASK_0000465201-mRNA-1"/>
    <property type="gene ID" value="TASK_0000465201"/>
</dbReference>
<evidence type="ECO:0000256" key="1">
    <source>
        <dbReference type="ARBA" id="ARBA00004430"/>
    </source>
</evidence>
<proteinExistence type="inferred from homology"/>
<feature type="compositionally biased region" description="Acidic residues" evidence="12">
    <location>
        <begin position="573"/>
        <end position="582"/>
    </location>
</feature>
<evidence type="ECO:0000256" key="6">
    <source>
        <dbReference type="ARBA" id="ARBA00022737"/>
    </source>
</evidence>
<dbReference type="Proteomes" id="UP000282613">
    <property type="component" value="Unassembled WGS sequence"/>
</dbReference>
<dbReference type="GO" id="GO:0036157">
    <property type="term" value="C:outer dynein arm"/>
    <property type="evidence" value="ECO:0007669"/>
    <property type="project" value="TreeGrafter"/>
</dbReference>
<dbReference type="Pfam" id="PF00400">
    <property type="entry name" value="WD40"/>
    <property type="match status" value="1"/>
</dbReference>
<evidence type="ECO:0000256" key="4">
    <source>
        <dbReference type="ARBA" id="ARBA00022574"/>
    </source>
</evidence>